<protein>
    <submittedName>
        <fullName evidence="2">Uncharacterized protein</fullName>
    </submittedName>
</protein>
<dbReference type="AlphaFoldDB" id="X1CCP3"/>
<feature type="region of interest" description="Disordered" evidence="1">
    <location>
        <begin position="1"/>
        <end position="46"/>
    </location>
</feature>
<feature type="compositionally biased region" description="Polar residues" evidence="1">
    <location>
        <begin position="16"/>
        <end position="29"/>
    </location>
</feature>
<feature type="non-terminal residue" evidence="2">
    <location>
        <position position="1"/>
    </location>
</feature>
<evidence type="ECO:0000313" key="2">
    <source>
        <dbReference type="EMBL" id="GAH05996.1"/>
    </source>
</evidence>
<dbReference type="EMBL" id="BART01034551">
    <property type="protein sequence ID" value="GAH05996.1"/>
    <property type="molecule type" value="Genomic_DNA"/>
</dbReference>
<evidence type="ECO:0000256" key="1">
    <source>
        <dbReference type="SAM" id="MobiDB-lite"/>
    </source>
</evidence>
<comment type="caution">
    <text evidence="2">The sequence shown here is derived from an EMBL/GenBank/DDBJ whole genome shotgun (WGS) entry which is preliminary data.</text>
</comment>
<name>X1CCP3_9ZZZZ</name>
<proteinExistence type="predicted"/>
<organism evidence="2">
    <name type="scientific">marine sediment metagenome</name>
    <dbReference type="NCBI Taxonomy" id="412755"/>
    <lineage>
        <taxon>unclassified sequences</taxon>
        <taxon>metagenomes</taxon>
        <taxon>ecological metagenomes</taxon>
    </lineage>
</organism>
<reference evidence="2" key="1">
    <citation type="journal article" date="2014" name="Front. Microbiol.">
        <title>High frequency of phylogenetically diverse reductive dehalogenase-homologous genes in deep subseafloor sedimentary metagenomes.</title>
        <authorList>
            <person name="Kawai M."/>
            <person name="Futagami T."/>
            <person name="Toyoda A."/>
            <person name="Takaki Y."/>
            <person name="Nishi S."/>
            <person name="Hori S."/>
            <person name="Arai W."/>
            <person name="Tsubouchi T."/>
            <person name="Morono Y."/>
            <person name="Uchiyama I."/>
            <person name="Ito T."/>
            <person name="Fujiyama A."/>
            <person name="Inagaki F."/>
            <person name="Takami H."/>
        </authorList>
    </citation>
    <scope>NUCLEOTIDE SEQUENCE</scope>
    <source>
        <strain evidence="2">Expedition CK06-06</strain>
    </source>
</reference>
<sequence length="46" mass="5232">FVKEGQSVSMYPRRTSMYSRGPSETNQRKSSNRTDRTTANVAVGHR</sequence>
<gene>
    <name evidence="2" type="ORF">S01H4_59018</name>
</gene>
<accession>X1CCP3</accession>